<evidence type="ECO:0000313" key="8">
    <source>
        <dbReference type="EMBL" id="WOG94541.1"/>
    </source>
</evidence>
<dbReference type="GO" id="GO:0020037">
    <property type="term" value="F:heme binding"/>
    <property type="evidence" value="ECO:0007669"/>
    <property type="project" value="InterPro"/>
</dbReference>
<evidence type="ECO:0000256" key="1">
    <source>
        <dbReference type="ARBA" id="ARBA00001971"/>
    </source>
</evidence>
<comment type="similarity">
    <text evidence="2 7">Belongs to the cytochrome P450 family.</text>
</comment>
<dbReference type="SUPFAM" id="SSF48264">
    <property type="entry name" value="Cytochrome P450"/>
    <property type="match status" value="1"/>
</dbReference>
<dbReference type="Pfam" id="PF00067">
    <property type="entry name" value="p450"/>
    <property type="match status" value="1"/>
</dbReference>
<evidence type="ECO:0000256" key="4">
    <source>
        <dbReference type="ARBA" id="ARBA00023002"/>
    </source>
</evidence>
<dbReference type="GO" id="GO:0004497">
    <property type="term" value="F:monooxygenase activity"/>
    <property type="evidence" value="ECO:0007669"/>
    <property type="project" value="UniProtKB-KW"/>
</dbReference>
<dbReference type="EMBL" id="CP093345">
    <property type="protein sequence ID" value="WOG94541.1"/>
    <property type="molecule type" value="Genomic_DNA"/>
</dbReference>
<keyword evidence="3 6" id="KW-0479">Metal-binding</keyword>
<dbReference type="InterPro" id="IPR036396">
    <property type="entry name" value="Cyt_P450_sf"/>
</dbReference>
<reference evidence="8" key="2">
    <citation type="submission" date="2022-03" db="EMBL/GenBank/DDBJ databases">
        <title>Draft title - Genomic analysis of global carrot germplasm unveils the trajectory of domestication and the origin of high carotenoid orange carrot.</title>
        <authorList>
            <person name="Iorizzo M."/>
            <person name="Ellison S."/>
            <person name="Senalik D."/>
            <person name="Macko-Podgorni A."/>
            <person name="Grzebelus D."/>
            <person name="Bostan H."/>
            <person name="Rolling W."/>
            <person name="Curaba J."/>
            <person name="Simon P."/>
        </authorList>
    </citation>
    <scope>NUCLEOTIDE SEQUENCE</scope>
    <source>
        <tissue evidence="8">Leaf</tissue>
    </source>
</reference>
<keyword evidence="5 6" id="KW-0408">Iron</keyword>
<name>A0AAF0WTG6_DAUCS</name>
<keyword evidence="7" id="KW-0503">Monooxygenase</keyword>
<dbReference type="InterPro" id="IPR002401">
    <property type="entry name" value="Cyt_P450_E_grp-I"/>
</dbReference>
<evidence type="ECO:0000256" key="6">
    <source>
        <dbReference type="PIRSR" id="PIRSR602401-1"/>
    </source>
</evidence>
<keyword evidence="6 7" id="KW-0349">Heme</keyword>
<dbReference type="AlphaFoldDB" id="A0AAF0WTG6"/>
<proteinExistence type="inferred from homology"/>
<dbReference type="Proteomes" id="UP000077755">
    <property type="component" value="Chromosome 3"/>
</dbReference>
<organism evidence="8 9">
    <name type="scientific">Daucus carota subsp. sativus</name>
    <name type="common">Carrot</name>
    <dbReference type="NCBI Taxonomy" id="79200"/>
    <lineage>
        <taxon>Eukaryota</taxon>
        <taxon>Viridiplantae</taxon>
        <taxon>Streptophyta</taxon>
        <taxon>Embryophyta</taxon>
        <taxon>Tracheophyta</taxon>
        <taxon>Spermatophyta</taxon>
        <taxon>Magnoliopsida</taxon>
        <taxon>eudicotyledons</taxon>
        <taxon>Gunneridae</taxon>
        <taxon>Pentapetalae</taxon>
        <taxon>asterids</taxon>
        <taxon>campanulids</taxon>
        <taxon>Apiales</taxon>
        <taxon>Apiaceae</taxon>
        <taxon>Apioideae</taxon>
        <taxon>Scandiceae</taxon>
        <taxon>Daucinae</taxon>
        <taxon>Daucus</taxon>
        <taxon>Daucus sect. Daucus</taxon>
    </lineage>
</organism>
<accession>A0AAF0WTG6</accession>
<dbReference type="Gene3D" id="1.10.630.10">
    <property type="entry name" value="Cytochrome P450"/>
    <property type="match status" value="1"/>
</dbReference>
<dbReference type="PRINTS" id="PR00463">
    <property type="entry name" value="EP450I"/>
</dbReference>
<dbReference type="PROSITE" id="PS00086">
    <property type="entry name" value="CYTOCHROME_P450"/>
    <property type="match status" value="1"/>
</dbReference>
<sequence length="471" mass="53299">MSNSANSGIIPPSYPLIGSLPAILANRNRPIQWTSDILLASPSSTFILQRPFGEQSVLTANPVNVKHMLETNFRVYQKGEAFRTTLSDLFGEGMFLSDGEKWKSQRQAMSHAFDSEAFFNYYQILVSTKLNEDLLPILSSAAANETTLDLQDILERFDLDTICQVACGYEAKSLEPSLQFSEIKQAFHDSLRIINQRLTELSALVWKTKKLLNVGSEKTLREGITRIRNLITDRVANKMEEYNKNSSLESLDFLSLLIMSGQCDKKFLEDSVINFILAGLESTSAVLTWYFWLLSSNLDVENKILEEIKVSSEDSANLVYIYASIYESMRLYPSVPVDSREAIEDDEFPDGTKVKKCSRVSYHNYAMGRSENLWGAEWPSFNPDRWLAKNEDTGKMTLILRDSFSYPEFHAGPRACMGKDMAIWKMKTVAAGILKQFHVVSALEEGVEPNYISFFNSKMEGGFPVNIKERA</sequence>
<dbReference type="GO" id="GO:0006629">
    <property type="term" value="P:lipid metabolic process"/>
    <property type="evidence" value="ECO:0007669"/>
    <property type="project" value="UniProtKB-ARBA"/>
</dbReference>
<dbReference type="GO" id="GO:0005506">
    <property type="term" value="F:iron ion binding"/>
    <property type="evidence" value="ECO:0007669"/>
    <property type="project" value="InterPro"/>
</dbReference>
<keyword evidence="9" id="KW-1185">Reference proteome</keyword>
<dbReference type="InterPro" id="IPR017972">
    <property type="entry name" value="Cyt_P450_CS"/>
</dbReference>
<dbReference type="PRINTS" id="PR00385">
    <property type="entry name" value="P450"/>
</dbReference>
<comment type="cofactor">
    <cofactor evidence="1 6">
        <name>heme</name>
        <dbReference type="ChEBI" id="CHEBI:30413"/>
    </cofactor>
</comment>
<evidence type="ECO:0000256" key="7">
    <source>
        <dbReference type="RuleBase" id="RU000461"/>
    </source>
</evidence>
<dbReference type="InterPro" id="IPR001128">
    <property type="entry name" value="Cyt_P450"/>
</dbReference>
<keyword evidence="4 7" id="KW-0560">Oxidoreductase</keyword>
<protein>
    <recommendedName>
        <fullName evidence="10">Cytochrome P450</fullName>
    </recommendedName>
</protein>
<reference evidence="8" key="1">
    <citation type="journal article" date="2016" name="Nat. Genet.">
        <title>A high-quality carrot genome assembly provides new insights into carotenoid accumulation and asterid genome evolution.</title>
        <authorList>
            <person name="Iorizzo M."/>
            <person name="Ellison S."/>
            <person name="Senalik D."/>
            <person name="Zeng P."/>
            <person name="Satapoomin P."/>
            <person name="Huang J."/>
            <person name="Bowman M."/>
            <person name="Iovene M."/>
            <person name="Sanseverino W."/>
            <person name="Cavagnaro P."/>
            <person name="Yildiz M."/>
            <person name="Macko-Podgorni A."/>
            <person name="Moranska E."/>
            <person name="Grzebelus E."/>
            <person name="Grzebelus D."/>
            <person name="Ashrafi H."/>
            <person name="Zheng Z."/>
            <person name="Cheng S."/>
            <person name="Spooner D."/>
            <person name="Van Deynze A."/>
            <person name="Simon P."/>
        </authorList>
    </citation>
    <scope>NUCLEOTIDE SEQUENCE</scope>
    <source>
        <tissue evidence="8">Leaf</tissue>
    </source>
</reference>
<dbReference type="PANTHER" id="PTHR24296">
    <property type="entry name" value="CYTOCHROME P450"/>
    <property type="match status" value="1"/>
</dbReference>
<evidence type="ECO:0008006" key="10">
    <source>
        <dbReference type="Google" id="ProtNLM"/>
    </source>
</evidence>
<dbReference type="GO" id="GO:0016705">
    <property type="term" value="F:oxidoreductase activity, acting on paired donors, with incorporation or reduction of molecular oxygen"/>
    <property type="evidence" value="ECO:0007669"/>
    <property type="project" value="InterPro"/>
</dbReference>
<feature type="binding site" description="axial binding residue" evidence="6">
    <location>
        <position position="416"/>
    </location>
    <ligand>
        <name>heme</name>
        <dbReference type="ChEBI" id="CHEBI:30413"/>
    </ligand>
    <ligandPart>
        <name>Fe</name>
        <dbReference type="ChEBI" id="CHEBI:18248"/>
    </ligandPart>
</feature>
<dbReference type="KEGG" id="dcr:108212813"/>
<evidence type="ECO:0000313" key="9">
    <source>
        <dbReference type="Proteomes" id="UP000077755"/>
    </source>
</evidence>
<evidence type="ECO:0000256" key="5">
    <source>
        <dbReference type="ARBA" id="ARBA00023004"/>
    </source>
</evidence>
<evidence type="ECO:0000256" key="2">
    <source>
        <dbReference type="ARBA" id="ARBA00010617"/>
    </source>
</evidence>
<gene>
    <name evidence="8" type="ORF">DCAR_0313837</name>
</gene>
<evidence type="ECO:0000256" key="3">
    <source>
        <dbReference type="ARBA" id="ARBA00022723"/>
    </source>
</evidence>